<keyword evidence="14" id="KW-0675">Receptor</keyword>
<dbReference type="InterPro" id="IPR039426">
    <property type="entry name" value="TonB-dep_rcpt-like"/>
</dbReference>
<feature type="region of interest" description="Disordered" evidence="12">
    <location>
        <begin position="1"/>
        <end position="23"/>
    </location>
</feature>
<dbReference type="RefSeq" id="WP_184035852.1">
    <property type="nucleotide sequence ID" value="NZ_BAABAR010000003.1"/>
</dbReference>
<proteinExistence type="inferred from homology"/>
<dbReference type="Gene3D" id="2.40.170.20">
    <property type="entry name" value="TonB-dependent receptor, beta-barrel domain"/>
    <property type="match status" value="1"/>
</dbReference>
<dbReference type="PANTHER" id="PTHR32552:SF74">
    <property type="entry name" value="HYDROXAMATE SIDEROPHORE RECEPTOR FHUE"/>
    <property type="match status" value="1"/>
</dbReference>
<evidence type="ECO:0000256" key="11">
    <source>
        <dbReference type="RuleBase" id="RU003357"/>
    </source>
</evidence>
<comment type="similarity">
    <text evidence="10 11">Belongs to the TonB-dependent receptor family.</text>
</comment>
<dbReference type="EMBL" id="JACIJN010000005">
    <property type="protein sequence ID" value="MBB5725806.1"/>
    <property type="molecule type" value="Genomic_DNA"/>
</dbReference>
<dbReference type="Gene3D" id="2.170.130.10">
    <property type="entry name" value="TonB-dependent receptor, plug domain"/>
    <property type="match status" value="1"/>
</dbReference>
<keyword evidence="7 11" id="KW-0798">TonB box</keyword>
<keyword evidence="4" id="KW-0406">Ion transport</keyword>
<feature type="domain" description="Secretin/TonB short N-terminal" evidence="13">
    <location>
        <begin position="77"/>
        <end position="128"/>
    </location>
</feature>
<dbReference type="InterPro" id="IPR036942">
    <property type="entry name" value="Beta-barrel_TonB_sf"/>
</dbReference>
<dbReference type="InterPro" id="IPR012910">
    <property type="entry name" value="Plug_dom"/>
</dbReference>
<name>A0ABR6N4U3_9SPHN</name>
<comment type="subcellular location">
    <subcellularLocation>
        <location evidence="1 10">Cell outer membrane</location>
        <topology evidence="1 10">Multi-pass membrane protein</topology>
    </subcellularLocation>
</comment>
<evidence type="ECO:0000256" key="9">
    <source>
        <dbReference type="ARBA" id="ARBA00023237"/>
    </source>
</evidence>
<organism evidence="14 15">
    <name type="scientific">Sphingomonas endophytica</name>
    <dbReference type="NCBI Taxonomy" id="869719"/>
    <lineage>
        <taxon>Bacteria</taxon>
        <taxon>Pseudomonadati</taxon>
        <taxon>Pseudomonadota</taxon>
        <taxon>Alphaproteobacteria</taxon>
        <taxon>Sphingomonadales</taxon>
        <taxon>Sphingomonadaceae</taxon>
        <taxon>Sphingomonas</taxon>
    </lineage>
</organism>
<keyword evidence="3 10" id="KW-1134">Transmembrane beta strand</keyword>
<accession>A0ABR6N4U3</accession>
<evidence type="ECO:0000256" key="5">
    <source>
        <dbReference type="ARBA" id="ARBA00022692"/>
    </source>
</evidence>
<evidence type="ECO:0000313" key="15">
    <source>
        <dbReference type="Proteomes" id="UP000560131"/>
    </source>
</evidence>
<keyword evidence="9 10" id="KW-0998">Cell outer membrane</keyword>
<evidence type="ECO:0000256" key="8">
    <source>
        <dbReference type="ARBA" id="ARBA00023136"/>
    </source>
</evidence>
<gene>
    <name evidence="14" type="ORF">FHS97_001738</name>
</gene>
<keyword evidence="5 10" id="KW-0812">Transmembrane</keyword>
<dbReference type="CDD" id="cd01347">
    <property type="entry name" value="ligand_gated_channel"/>
    <property type="match status" value="1"/>
</dbReference>
<evidence type="ECO:0000313" key="14">
    <source>
        <dbReference type="EMBL" id="MBB5725806.1"/>
    </source>
</evidence>
<keyword evidence="2 10" id="KW-0813">Transport</keyword>
<evidence type="ECO:0000256" key="7">
    <source>
        <dbReference type="ARBA" id="ARBA00023077"/>
    </source>
</evidence>
<dbReference type="SMART" id="SM00965">
    <property type="entry name" value="STN"/>
    <property type="match status" value="1"/>
</dbReference>
<protein>
    <submittedName>
        <fullName evidence="14">Outer membrane receptor for ferric coprogen and ferric-rhodotorulic acid</fullName>
    </submittedName>
</protein>
<keyword evidence="15" id="KW-1185">Reference proteome</keyword>
<dbReference type="InterPro" id="IPR037066">
    <property type="entry name" value="Plug_dom_sf"/>
</dbReference>
<feature type="region of interest" description="Disordered" evidence="12">
    <location>
        <begin position="148"/>
        <end position="170"/>
    </location>
</feature>
<dbReference type="SUPFAM" id="SSF56935">
    <property type="entry name" value="Porins"/>
    <property type="match status" value="1"/>
</dbReference>
<feature type="compositionally biased region" description="Basic and acidic residues" evidence="12">
    <location>
        <begin position="1"/>
        <end position="15"/>
    </location>
</feature>
<reference evidence="14 15" key="1">
    <citation type="submission" date="2020-08" db="EMBL/GenBank/DDBJ databases">
        <title>Genomic Encyclopedia of Type Strains, Phase IV (KMG-IV): sequencing the most valuable type-strain genomes for metagenomic binning, comparative biology and taxonomic classification.</title>
        <authorList>
            <person name="Goeker M."/>
        </authorList>
    </citation>
    <scope>NUCLEOTIDE SEQUENCE [LARGE SCALE GENOMIC DNA]</scope>
    <source>
        <strain evidence="14 15">DSM 101535</strain>
    </source>
</reference>
<dbReference type="Pfam" id="PF07715">
    <property type="entry name" value="Plug"/>
    <property type="match status" value="1"/>
</dbReference>
<dbReference type="InterPro" id="IPR011662">
    <property type="entry name" value="Secretin/TonB_short_N"/>
</dbReference>
<keyword evidence="8 10" id="KW-0472">Membrane</keyword>
<evidence type="ECO:0000256" key="10">
    <source>
        <dbReference type="PROSITE-ProRule" id="PRU01360"/>
    </source>
</evidence>
<keyword evidence="4" id="KW-0410">Iron transport</keyword>
<evidence type="ECO:0000259" key="13">
    <source>
        <dbReference type="SMART" id="SM00965"/>
    </source>
</evidence>
<evidence type="ECO:0000256" key="12">
    <source>
        <dbReference type="SAM" id="MobiDB-lite"/>
    </source>
</evidence>
<sequence>MVSPVNHKEGCRVGSRDGGGSMRHSGGINRKIAVLWLATAMSAVAPAGAAQARVAQFHVAAGSLDSVLTNVAAQAGKRIIFDPAAVRGRSAAGVSGLMEPEAAIRRALNGTALSLRTTASGDWIISAPAADAGGQILSTVHVTASTDEEDRGSHYVGANGSSDPIATEGTRSYTTTGTIVASKHPLALKETPQAVSVVTRQQIDDRTINGVTDALAALPGVTDFNSRGFAINNVQIDGGSPIFVGAGPAGNFISQYTFNDDLSIYDSVAIQRGAAGTFTGVGSPGGAISLERKRPLDHAATEVTLQGGSWDRLRGVLDASSPILLGGLLRARTVVTGERNDYFYDHATRRFAQVYANIEIDPADGTTINVGAKVSHHRDTPFRGLPTGPDGHLLDLPRSTCLCTPWSRSTTDSREAFAQLTQRLGASWKAHLNSTAVWQDGSDDAFIFNPRFNAVGTTPGKLNDGRINAYLSYRKSNQYLLDGYLDGKFALLGIGFDVTVGGNYQRVTQTITHPSGTYAYRNFVVIPFDPQQFPQPTPAQYKRVASTYNPDDSQRQFGGYATITISPVNSIHLTIAERYSAYKSNVETVVATPAGKPPVVSANSTSFDNLSPPNFSLVVDLSRKVSAYTNYNSIFDRFSFYQADGTMVKPATGVNIEGGLKQVFAGGTLNASQAVFYIESRNTPVMDPKADFALSAVNGSQCCFLTDGSLTRSKGVEFQLQGALTPRFNIDASYTYTRTDNELGPVALAQQITFPISRFIPDHLAKFWATWRPQFAGDRLTLGFGGHIESKVAPYTAFVRYDPASNSMKLDSFDTPRPGYATIDAMLGYRLDRRFSLQANVTNLGDRVYYSTVQTSIGSFYGRPRSFLLTLKGKL</sequence>
<dbReference type="Proteomes" id="UP000560131">
    <property type="component" value="Unassembled WGS sequence"/>
</dbReference>
<evidence type="ECO:0000256" key="3">
    <source>
        <dbReference type="ARBA" id="ARBA00022452"/>
    </source>
</evidence>
<dbReference type="InterPro" id="IPR000531">
    <property type="entry name" value="Beta-barrel_TonB"/>
</dbReference>
<evidence type="ECO:0000256" key="4">
    <source>
        <dbReference type="ARBA" id="ARBA00022496"/>
    </source>
</evidence>
<comment type="caution">
    <text evidence="14">The sequence shown here is derived from an EMBL/GenBank/DDBJ whole genome shotgun (WGS) entry which is preliminary data.</text>
</comment>
<evidence type="ECO:0000256" key="1">
    <source>
        <dbReference type="ARBA" id="ARBA00004571"/>
    </source>
</evidence>
<keyword evidence="6" id="KW-0408">Iron</keyword>
<dbReference type="PROSITE" id="PS52016">
    <property type="entry name" value="TONB_DEPENDENT_REC_3"/>
    <property type="match status" value="1"/>
</dbReference>
<dbReference type="Gene3D" id="3.55.50.30">
    <property type="match status" value="1"/>
</dbReference>
<evidence type="ECO:0000256" key="2">
    <source>
        <dbReference type="ARBA" id="ARBA00022448"/>
    </source>
</evidence>
<dbReference type="Pfam" id="PF00593">
    <property type="entry name" value="TonB_dep_Rec_b-barrel"/>
    <property type="match status" value="1"/>
</dbReference>
<evidence type="ECO:0000256" key="6">
    <source>
        <dbReference type="ARBA" id="ARBA00023004"/>
    </source>
</evidence>
<dbReference type="PANTHER" id="PTHR32552">
    <property type="entry name" value="FERRICHROME IRON RECEPTOR-RELATED"/>
    <property type="match status" value="1"/>
</dbReference>